<sequence>MEISYISSGITLNEVKSNILFIYFNRIRRKSYGVQIRFFMYCVVTFRMRRWACLCCELTLFFINILVNHHSTPN</sequence>
<dbReference type="AlphaFoldDB" id="R4WDL2"/>
<protein>
    <submittedName>
        <fullName evidence="1">Unkown protein</fullName>
    </submittedName>
</protein>
<dbReference type="EMBL" id="AK417793">
    <property type="protein sequence ID" value="BAN21008.1"/>
    <property type="molecule type" value="mRNA"/>
</dbReference>
<organism evidence="1">
    <name type="scientific">Riptortus pedestris</name>
    <name type="common">Bean bug</name>
    <dbReference type="NCBI Taxonomy" id="329032"/>
    <lineage>
        <taxon>Eukaryota</taxon>
        <taxon>Metazoa</taxon>
        <taxon>Ecdysozoa</taxon>
        <taxon>Arthropoda</taxon>
        <taxon>Hexapoda</taxon>
        <taxon>Insecta</taxon>
        <taxon>Pterygota</taxon>
        <taxon>Neoptera</taxon>
        <taxon>Paraneoptera</taxon>
        <taxon>Hemiptera</taxon>
        <taxon>Heteroptera</taxon>
        <taxon>Panheteroptera</taxon>
        <taxon>Pentatomomorpha</taxon>
        <taxon>Coreoidea</taxon>
        <taxon>Alydidae</taxon>
        <taxon>Riptortus</taxon>
    </lineage>
</organism>
<evidence type="ECO:0000313" key="1">
    <source>
        <dbReference type="EMBL" id="BAN21008.1"/>
    </source>
</evidence>
<accession>R4WDL2</accession>
<name>R4WDL2_RIPPE</name>
<reference evidence="1" key="1">
    <citation type="journal article" date="2013" name="PLoS ONE">
        <title>Gene expression in gut symbiotic organ of stinkbug affected by extracellular bacterial symbiont.</title>
        <authorList>
            <person name="Futahashi R."/>
            <person name="Tanaka K."/>
            <person name="Tanahashi M."/>
            <person name="Nikoh N."/>
            <person name="Kikuchi Y."/>
            <person name="Lee B.L."/>
            <person name="Fukatsu T."/>
        </authorList>
    </citation>
    <scope>NUCLEOTIDE SEQUENCE</scope>
    <source>
        <tissue evidence="1">Midgut</tissue>
    </source>
</reference>
<proteinExistence type="evidence at transcript level"/>